<dbReference type="PANTHER" id="PTHR34227">
    <property type="entry name" value="CHAPERONE PROTEIN YCDY"/>
    <property type="match status" value="1"/>
</dbReference>
<dbReference type="PANTHER" id="PTHR34227:SF1">
    <property type="entry name" value="DIMETHYL SULFOXIDE REDUCTASE CHAPERONE-RELATED"/>
    <property type="match status" value="1"/>
</dbReference>
<dbReference type="Proteomes" id="UP000219331">
    <property type="component" value="Unassembled WGS sequence"/>
</dbReference>
<dbReference type="InterPro" id="IPR050289">
    <property type="entry name" value="TorD/DmsD_chaperones"/>
</dbReference>
<dbReference type="InterPro" id="IPR020945">
    <property type="entry name" value="DMSO/NO3_reduct_chaperone"/>
</dbReference>
<evidence type="ECO:0000256" key="2">
    <source>
        <dbReference type="SAM" id="MobiDB-lite"/>
    </source>
</evidence>
<dbReference type="AlphaFoldDB" id="A0A285S9Z7"/>
<sequence>MINKPDSGAATAETGTSDTQSAGKVMVAPEDRERAILYGILASGLEQAADRGWLAAVAALPRLDGDIGVPLAELSRIAATADPETLRREYHDLFIGVGRGEFVPYASYYLTGFLNEKPLALLRQDMRRLGVERDPDIHEPEDHIAAICAMMAGLIDGSFGEGDEEEASAFFRAHLAVWAPYFFKDLAASTTGELYPALGRLGQAFIAVEVEADRLFAERRKAS</sequence>
<evidence type="ECO:0000313" key="3">
    <source>
        <dbReference type="EMBL" id="SOC04296.1"/>
    </source>
</evidence>
<accession>A0A285S9Z7</accession>
<keyword evidence="1" id="KW-0143">Chaperone</keyword>
<dbReference type="RefSeq" id="WP_208980324.1">
    <property type="nucleotide sequence ID" value="NZ_OBML01000004.1"/>
</dbReference>
<protein>
    <submittedName>
        <fullName evidence="3">Chaperone TorD involved in molybdoenzyme TorA maturation</fullName>
    </submittedName>
</protein>
<feature type="compositionally biased region" description="Polar residues" evidence="2">
    <location>
        <begin position="13"/>
        <end position="22"/>
    </location>
</feature>
<dbReference type="Pfam" id="PF02613">
    <property type="entry name" value="Nitrate_red_del"/>
    <property type="match status" value="1"/>
</dbReference>
<evidence type="ECO:0000256" key="1">
    <source>
        <dbReference type="ARBA" id="ARBA00023186"/>
    </source>
</evidence>
<organism evidence="3 4">
    <name type="scientific">Stappia indica</name>
    <dbReference type="NCBI Taxonomy" id="538381"/>
    <lineage>
        <taxon>Bacteria</taxon>
        <taxon>Pseudomonadati</taxon>
        <taxon>Pseudomonadota</taxon>
        <taxon>Alphaproteobacteria</taxon>
        <taxon>Hyphomicrobiales</taxon>
        <taxon>Stappiaceae</taxon>
        <taxon>Stappia</taxon>
    </lineage>
</organism>
<dbReference type="STRING" id="538381.GCA_001696535_00034"/>
<dbReference type="SUPFAM" id="SSF89155">
    <property type="entry name" value="TorD-like"/>
    <property type="match status" value="1"/>
</dbReference>
<gene>
    <name evidence="3" type="ORF">SAMN05421512_104359</name>
</gene>
<name>A0A285S9Z7_9HYPH</name>
<feature type="region of interest" description="Disordered" evidence="2">
    <location>
        <begin position="1"/>
        <end position="24"/>
    </location>
</feature>
<dbReference type="EMBL" id="OBML01000004">
    <property type="protein sequence ID" value="SOC04296.1"/>
    <property type="molecule type" value="Genomic_DNA"/>
</dbReference>
<dbReference type="InterPro" id="IPR036411">
    <property type="entry name" value="TorD-like_sf"/>
</dbReference>
<proteinExistence type="predicted"/>
<keyword evidence="4" id="KW-1185">Reference proteome</keyword>
<evidence type="ECO:0000313" key="4">
    <source>
        <dbReference type="Proteomes" id="UP000219331"/>
    </source>
</evidence>
<dbReference type="Gene3D" id="1.10.3480.10">
    <property type="entry name" value="TorD-like"/>
    <property type="match status" value="1"/>
</dbReference>
<reference evidence="3 4" key="1">
    <citation type="submission" date="2017-08" db="EMBL/GenBank/DDBJ databases">
        <authorList>
            <person name="de Groot N.N."/>
        </authorList>
    </citation>
    <scope>NUCLEOTIDE SEQUENCE [LARGE SCALE GENOMIC DNA]</scope>
    <source>
        <strain evidence="3 4">USBA 352</strain>
    </source>
</reference>